<evidence type="ECO:0000256" key="2">
    <source>
        <dbReference type="SAM" id="SignalP"/>
    </source>
</evidence>
<evidence type="ECO:0000313" key="3">
    <source>
        <dbReference type="EMBL" id="KAK0652709.1"/>
    </source>
</evidence>
<dbReference type="Proteomes" id="UP001174936">
    <property type="component" value="Unassembled WGS sequence"/>
</dbReference>
<name>A0AA39YHH2_9PEZI</name>
<sequence length="250" mass="26724">MLAALLGRVVPLGLVFLSVLTTLCLADEFTTPPLSGGDLQQHFKIGEKLAITWVASVKKVTLDIRRWAEHEAGETVGVLAIAIANSGSFYWTVGEFDNINSQTLAKSSQFCFVITDPNRTINETTSEDGWVKGKLQSRAFIIDDVDSSSTTTTSSTPTQTLSVAATVTAVADGGLTQSAKIGIGVGVGVGVVVLVILASLVTVVFMHRRQQQATVPCYEVAVPASPPLEQTYKPLALDWRHRVELGGEDH</sequence>
<organism evidence="3 4">
    <name type="scientific">Cercophora newfieldiana</name>
    <dbReference type="NCBI Taxonomy" id="92897"/>
    <lineage>
        <taxon>Eukaryota</taxon>
        <taxon>Fungi</taxon>
        <taxon>Dikarya</taxon>
        <taxon>Ascomycota</taxon>
        <taxon>Pezizomycotina</taxon>
        <taxon>Sordariomycetes</taxon>
        <taxon>Sordariomycetidae</taxon>
        <taxon>Sordariales</taxon>
        <taxon>Lasiosphaeriaceae</taxon>
        <taxon>Cercophora</taxon>
    </lineage>
</organism>
<protein>
    <recommendedName>
        <fullName evidence="5">Mid2 domain-containing protein</fullName>
    </recommendedName>
</protein>
<feature type="chain" id="PRO_5041379036" description="Mid2 domain-containing protein" evidence="2">
    <location>
        <begin position="27"/>
        <end position="250"/>
    </location>
</feature>
<keyword evidence="2" id="KW-0732">Signal</keyword>
<evidence type="ECO:0000313" key="4">
    <source>
        <dbReference type="Proteomes" id="UP001174936"/>
    </source>
</evidence>
<keyword evidence="1" id="KW-0472">Membrane</keyword>
<comment type="caution">
    <text evidence="3">The sequence shown here is derived from an EMBL/GenBank/DDBJ whole genome shotgun (WGS) entry which is preliminary data.</text>
</comment>
<accession>A0AA39YHH2</accession>
<keyword evidence="1" id="KW-0812">Transmembrane</keyword>
<evidence type="ECO:0000256" key="1">
    <source>
        <dbReference type="SAM" id="Phobius"/>
    </source>
</evidence>
<evidence type="ECO:0008006" key="5">
    <source>
        <dbReference type="Google" id="ProtNLM"/>
    </source>
</evidence>
<feature type="signal peptide" evidence="2">
    <location>
        <begin position="1"/>
        <end position="26"/>
    </location>
</feature>
<dbReference type="EMBL" id="JAULSV010000002">
    <property type="protein sequence ID" value="KAK0652709.1"/>
    <property type="molecule type" value="Genomic_DNA"/>
</dbReference>
<gene>
    <name evidence="3" type="ORF">B0T16DRAFT_490511</name>
</gene>
<keyword evidence="1" id="KW-1133">Transmembrane helix</keyword>
<reference evidence="3" key="1">
    <citation type="submission" date="2023-06" db="EMBL/GenBank/DDBJ databases">
        <title>Genome-scale phylogeny and comparative genomics of the fungal order Sordariales.</title>
        <authorList>
            <consortium name="Lawrence Berkeley National Laboratory"/>
            <person name="Hensen N."/>
            <person name="Bonometti L."/>
            <person name="Westerberg I."/>
            <person name="Brannstrom I.O."/>
            <person name="Guillou S."/>
            <person name="Cros-Aarteil S."/>
            <person name="Calhoun S."/>
            <person name="Haridas S."/>
            <person name="Kuo A."/>
            <person name="Mondo S."/>
            <person name="Pangilinan J."/>
            <person name="Riley R."/>
            <person name="Labutti K."/>
            <person name="Andreopoulos B."/>
            <person name="Lipzen A."/>
            <person name="Chen C."/>
            <person name="Yanf M."/>
            <person name="Daum C."/>
            <person name="Ng V."/>
            <person name="Clum A."/>
            <person name="Steindorff A."/>
            <person name="Ohm R."/>
            <person name="Martin F."/>
            <person name="Silar P."/>
            <person name="Natvig D."/>
            <person name="Lalanne C."/>
            <person name="Gautier V."/>
            <person name="Ament-Velasquez S.L."/>
            <person name="Kruys A."/>
            <person name="Hutchinson M.I."/>
            <person name="Powell A.J."/>
            <person name="Barry K."/>
            <person name="Miller A.N."/>
            <person name="Grigoriev I.V."/>
            <person name="Debuchy R."/>
            <person name="Gladieux P."/>
            <person name="Thoren M.H."/>
            <person name="Johannesson H."/>
        </authorList>
    </citation>
    <scope>NUCLEOTIDE SEQUENCE</scope>
    <source>
        <strain evidence="3">SMH2532-1</strain>
    </source>
</reference>
<dbReference type="AlphaFoldDB" id="A0AA39YHH2"/>
<feature type="transmembrane region" description="Helical" evidence="1">
    <location>
        <begin position="181"/>
        <end position="205"/>
    </location>
</feature>
<keyword evidence="4" id="KW-1185">Reference proteome</keyword>
<proteinExistence type="predicted"/>